<dbReference type="SUPFAM" id="SSF50891">
    <property type="entry name" value="Cyclophilin-like"/>
    <property type="match status" value="2"/>
</dbReference>
<dbReference type="GO" id="GO:0003755">
    <property type="term" value="F:peptidyl-prolyl cis-trans isomerase activity"/>
    <property type="evidence" value="ECO:0007669"/>
    <property type="project" value="InterPro"/>
</dbReference>
<evidence type="ECO:0000256" key="2">
    <source>
        <dbReference type="SAM" id="MobiDB-lite"/>
    </source>
</evidence>
<keyword evidence="5" id="KW-0413">Isomerase</keyword>
<keyword evidence="6" id="KW-1185">Reference proteome</keyword>
<protein>
    <submittedName>
        <fullName evidence="5">Peptidyl-prolyl cis-trans isomerase cyp21-2</fullName>
    </submittedName>
</protein>
<keyword evidence="3" id="KW-0472">Membrane</keyword>
<dbReference type="PROSITE" id="PS50072">
    <property type="entry name" value="CSA_PPIASE_2"/>
    <property type="match status" value="1"/>
</dbReference>
<accession>A0AAW0JYS0</accession>
<evidence type="ECO:0000313" key="6">
    <source>
        <dbReference type="Proteomes" id="UP000237347"/>
    </source>
</evidence>
<keyword evidence="3" id="KW-1133">Transmembrane helix</keyword>
<feature type="compositionally biased region" description="Polar residues" evidence="2">
    <location>
        <begin position="78"/>
        <end position="97"/>
    </location>
</feature>
<comment type="caution">
    <text evidence="5">The sequence shown here is derived from an EMBL/GenBank/DDBJ whole genome shotgun (WGS) entry which is preliminary data.</text>
</comment>
<gene>
    <name evidence="5" type="primary">CYP21-2_0</name>
    <name evidence="5" type="ORF">CFP56_027197</name>
</gene>
<dbReference type="GO" id="GO:0016018">
    <property type="term" value="F:cyclosporin A binding"/>
    <property type="evidence" value="ECO:0007669"/>
    <property type="project" value="TreeGrafter"/>
</dbReference>
<dbReference type="GO" id="GO:0006457">
    <property type="term" value="P:protein folding"/>
    <property type="evidence" value="ECO:0007669"/>
    <property type="project" value="TreeGrafter"/>
</dbReference>
<organism evidence="5 6">
    <name type="scientific">Quercus suber</name>
    <name type="common">Cork oak</name>
    <dbReference type="NCBI Taxonomy" id="58331"/>
    <lineage>
        <taxon>Eukaryota</taxon>
        <taxon>Viridiplantae</taxon>
        <taxon>Streptophyta</taxon>
        <taxon>Embryophyta</taxon>
        <taxon>Tracheophyta</taxon>
        <taxon>Spermatophyta</taxon>
        <taxon>Magnoliopsida</taxon>
        <taxon>eudicotyledons</taxon>
        <taxon>Gunneridae</taxon>
        <taxon>Pentapetalae</taxon>
        <taxon>rosids</taxon>
        <taxon>fabids</taxon>
        <taxon>Fagales</taxon>
        <taxon>Fagaceae</taxon>
        <taxon>Quercus</taxon>
    </lineage>
</organism>
<dbReference type="Proteomes" id="UP000237347">
    <property type="component" value="Unassembled WGS sequence"/>
</dbReference>
<feature type="domain" description="PPIase cyclophilin-type" evidence="4">
    <location>
        <begin position="6"/>
        <end position="82"/>
    </location>
</feature>
<dbReference type="InterPro" id="IPR002130">
    <property type="entry name" value="Cyclophilin-type_PPIase_dom"/>
</dbReference>
<evidence type="ECO:0000256" key="3">
    <source>
        <dbReference type="SAM" id="Phobius"/>
    </source>
</evidence>
<feature type="transmembrane region" description="Helical" evidence="3">
    <location>
        <begin position="156"/>
        <end position="175"/>
    </location>
</feature>
<evidence type="ECO:0000259" key="4">
    <source>
        <dbReference type="PROSITE" id="PS50072"/>
    </source>
</evidence>
<proteinExistence type="inferred from homology"/>
<dbReference type="PANTHER" id="PTHR11071:SF562">
    <property type="entry name" value="PEPTIDYL-PROLYL CIS-TRANS ISOMERASE CYP19-4"/>
    <property type="match status" value="1"/>
</dbReference>
<evidence type="ECO:0000256" key="1">
    <source>
        <dbReference type="ARBA" id="ARBA00007365"/>
    </source>
</evidence>
<feature type="transmembrane region" description="Helical" evidence="3">
    <location>
        <begin position="187"/>
        <end position="205"/>
    </location>
</feature>
<evidence type="ECO:0000313" key="5">
    <source>
        <dbReference type="EMBL" id="KAK7831623.1"/>
    </source>
</evidence>
<feature type="region of interest" description="Disordered" evidence="2">
    <location>
        <begin position="78"/>
        <end position="105"/>
    </location>
</feature>
<dbReference type="EMBL" id="PKMF04000441">
    <property type="protein sequence ID" value="KAK7831623.1"/>
    <property type="molecule type" value="Genomic_DNA"/>
</dbReference>
<dbReference type="GO" id="GO:0005737">
    <property type="term" value="C:cytoplasm"/>
    <property type="evidence" value="ECO:0007669"/>
    <property type="project" value="TreeGrafter"/>
</dbReference>
<dbReference type="Gene3D" id="2.40.100.10">
    <property type="entry name" value="Cyclophilin-like"/>
    <property type="match status" value="2"/>
</dbReference>
<feature type="non-terminal residue" evidence="5">
    <location>
        <position position="1"/>
    </location>
</feature>
<keyword evidence="3" id="KW-0812">Transmembrane</keyword>
<comment type="similarity">
    <text evidence="1">Belongs to the cyclophilin-type PPIase family.</text>
</comment>
<sequence>WRKELGRMGSRFTTKGAHRIIPNFMIQEGDFTLGDGRGGVSIFGCFADENFKLRHTRLGMLNSSYHNCFFIAPTNSGADSDQTPTNPNTDEQTQAQPSKRRKGYTKNRIGSDRRLEFVLRLLGSFFVLRASPSVLLGSSGFGEIGAWVRRRLRSSFAGCVLLGSFAAFVLCSSFFCRPSFFFVLRSSFFWLLVCPAQHAIDFIVWRKELGRMGSRFTTKGAHRIIPNFMIQVGDFTLGDGRGGVSIFGCFADENFKLRHTSLL</sequence>
<dbReference type="AlphaFoldDB" id="A0AAW0JYS0"/>
<dbReference type="PANTHER" id="PTHR11071">
    <property type="entry name" value="PEPTIDYL-PROLYL CIS-TRANS ISOMERASE"/>
    <property type="match status" value="1"/>
</dbReference>
<dbReference type="InterPro" id="IPR029000">
    <property type="entry name" value="Cyclophilin-like_dom_sf"/>
</dbReference>
<name>A0AAW0JYS0_QUESU</name>
<reference evidence="5 6" key="1">
    <citation type="journal article" date="2018" name="Sci. Data">
        <title>The draft genome sequence of cork oak.</title>
        <authorList>
            <person name="Ramos A.M."/>
            <person name="Usie A."/>
            <person name="Barbosa P."/>
            <person name="Barros P.M."/>
            <person name="Capote T."/>
            <person name="Chaves I."/>
            <person name="Simoes F."/>
            <person name="Abreu I."/>
            <person name="Carrasquinho I."/>
            <person name="Faro C."/>
            <person name="Guimaraes J.B."/>
            <person name="Mendonca D."/>
            <person name="Nobrega F."/>
            <person name="Rodrigues L."/>
            <person name="Saibo N.J.M."/>
            <person name="Varela M.C."/>
            <person name="Egas C."/>
            <person name="Matos J."/>
            <person name="Miguel C.M."/>
            <person name="Oliveira M.M."/>
            <person name="Ricardo C.P."/>
            <person name="Goncalves S."/>
        </authorList>
    </citation>
    <scope>NUCLEOTIDE SEQUENCE [LARGE SCALE GENOMIC DNA]</scope>
    <source>
        <strain evidence="6">cv. HL8</strain>
    </source>
</reference>